<sequence>MNAHRLHAASKRRREVYREKFILVTAAVLIAVLCSIFAVRGMRFVQAKDSSDAESAYRYYKSIELKAGDTLWDIAETYADACSLSVPEYVQELKAINGLRGDLIHEGQHLTIVYCDNAYR</sequence>
<feature type="transmembrane region" description="Helical" evidence="1">
    <location>
        <begin position="21"/>
        <end position="39"/>
    </location>
</feature>
<dbReference type="RefSeq" id="WP_191428442.1">
    <property type="nucleotide sequence ID" value="NZ_JACLYY010000001.1"/>
</dbReference>
<organism evidence="3 4">
    <name type="scientific">Faecalicatena fissicatena</name>
    <dbReference type="NCBI Taxonomy" id="290055"/>
    <lineage>
        <taxon>Bacteria</taxon>
        <taxon>Bacillati</taxon>
        <taxon>Bacillota</taxon>
        <taxon>Clostridia</taxon>
        <taxon>Lachnospirales</taxon>
        <taxon>Lachnospiraceae</taxon>
        <taxon>Faecalicatena</taxon>
    </lineage>
</organism>
<accession>A0ABS2E4T8</accession>
<dbReference type="Pfam" id="PF01476">
    <property type="entry name" value="LysM"/>
    <property type="match status" value="1"/>
</dbReference>
<dbReference type="Gene3D" id="3.10.350.10">
    <property type="entry name" value="LysM domain"/>
    <property type="match status" value="1"/>
</dbReference>
<dbReference type="InterPro" id="IPR036779">
    <property type="entry name" value="LysM_dom_sf"/>
</dbReference>
<dbReference type="InterPro" id="IPR018392">
    <property type="entry name" value="LysM"/>
</dbReference>
<keyword evidence="1" id="KW-1133">Transmembrane helix</keyword>
<dbReference type="Proteomes" id="UP000716906">
    <property type="component" value="Unassembled WGS sequence"/>
</dbReference>
<evidence type="ECO:0000313" key="3">
    <source>
        <dbReference type="EMBL" id="MBM6736641.1"/>
    </source>
</evidence>
<dbReference type="SUPFAM" id="SSF54106">
    <property type="entry name" value="LysM domain"/>
    <property type="match status" value="1"/>
</dbReference>
<keyword evidence="1" id="KW-0812">Transmembrane</keyword>
<feature type="domain" description="LysM" evidence="2">
    <location>
        <begin position="66"/>
        <end position="112"/>
    </location>
</feature>
<name>A0ABS2E4T8_9FIRM</name>
<evidence type="ECO:0000313" key="4">
    <source>
        <dbReference type="Proteomes" id="UP000716906"/>
    </source>
</evidence>
<proteinExistence type="predicted"/>
<protein>
    <submittedName>
        <fullName evidence="3">LysM peptidoglycan-binding domain-containing protein</fullName>
    </submittedName>
</protein>
<dbReference type="EMBL" id="JACLYY010000001">
    <property type="protein sequence ID" value="MBM6736641.1"/>
    <property type="molecule type" value="Genomic_DNA"/>
</dbReference>
<keyword evidence="4" id="KW-1185">Reference proteome</keyword>
<reference evidence="3 4" key="1">
    <citation type="journal article" date="2021" name="Sci. Rep.">
        <title>The distribution of antibiotic resistance genes in chicken gut microbiota commensals.</title>
        <authorList>
            <person name="Juricova H."/>
            <person name="Matiasovicova J."/>
            <person name="Kubasova T."/>
            <person name="Cejkova D."/>
            <person name="Rychlik I."/>
        </authorList>
    </citation>
    <scope>NUCLEOTIDE SEQUENCE [LARGE SCALE GENOMIC DNA]</scope>
    <source>
        <strain evidence="3 4">An773</strain>
    </source>
</reference>
<evidence type="ECO:0000256" key="1">
    <source>
        <dbReference type="SAM" id="Phobius"/>
    </source>
</evidence>
<comment type="caution">
    <text evidence="3">The sequence shown here is derived from an EMBL/GenBank/DDBJ whole genome shotgun (WGS) entry which is preliminary data.</text>
</comment>
<gene>
    <name evidence="3" type="ORF">H7U36_00760</name>
</gene>
<dbReference type="CDD" id="cd00118">
    <property type="entry name" value="LysM"/>
    <property type="match status" value="1"/>
</dbReference>
<keyword evidence="1" id="KW-0472">Membrane</keyword>
<evidence type="ECO:0000259" key="2">
    <source>
        <dbReference type="Pfam" id="PF01476"/>
    </source>
</evidence>